<dbReference type="Proteomes" id="UP001497644">
    <property type="component" value="Unassembled WGS sequence"/>
</dbReference>
<gene>
    <name evidence="2" type="ORF">LPLAT_LOCUS5403</name>
</gene>
<comment type="caution">
    <text evidence="2">The sequence shown here is derived from an EMBL/GenBank/DDBJ whole genome shotgun (WGS) entry which is preliminary data.</text>
</comment>
<dbReference type="PANTHER" id="PTHR45749">
    <property type="match status" value="1"/>
</dbReference>
<evidence type="ECO:0000259" key="1">
    <source>
        <dbReference type="Pfam" id="PF14291"/>
    </source>
</evidence>
<name>A0AAV2MY68_9HYME</name>
<proteinExistence type="predicted"/>
<dbReference type="PANTHER" id="PTHR45749:SF21">
    <property type="entry name" value="DUF4371 DOMAIN-CONTAINING PROTEIN"/>
    <property type="match status" value="1"/>
</dbReference>
<reference evidence="2" key="1">
    <citation type="submission" date="2024-04" db="EMBL/GenBank/DDBJ databases">
        <authorList>
            <consortium name="Molecular Ecology Group"/>
        </authorList>
    </citation>
    <scope>NUCLEOTIDE SEQUENCE</scope>
</reference>
<evidence type="ECO:0000313" key="2">
    <source>
        <dbReference type="EMBL" id="CAL1671991.1"/>
    </source>
</evidence>
<dbReference type="AlphaFoldDB" id="A0AAV2MY68"/>
<sequence length="497" mass="56710">MKRIEDYFKTKTSVKKKKMDPEQNVELTADIDVAGSSGVQEAVKKSSADLASKEETLSCKLSEFKEKFRFDIGLYQRSLSDSEKHQFLKNCWVPDRQYQFPPSDRNLTFQKKWLNEFPWLAYSHEKCGAFCKFCVIFAANFEAGKGSHVTLRNLVKTPLTKWKKAKENFHDHESRQYHVRACEAAQNFMSIFEKRQDDIVMQIDAGRKVQVEENRKKLTPIIKTVLFCGMEGLPLRGHNESGPILGNREGSDGKFRALIKFRVDAGDEILKHHLESAQSNATYLSPQIQNEIIETCENMIVDRIVERVNKSGIFTVLADETADISGIEQFSLCVRYVDQIDEKYAVRENFLKFVPVTDLRGASLVTVLLQSLNDVELDLKKMRGLGFDGAANMSGAFNGCAAKINEQYTNSLYVHCGNHSLNLALSHSCSVPDIKNCIGTLKSVITFFRISPKKEAVLKKHIENIDNEERRKRLLFAKRDGRNILMQYRGLDLVIQR</sequence>
<feature type="domain" description="DUF4371" evidence="1">
    <location>
        <begin position="209"/>
        <end position="399"/>
    </location>
</feature>
<accession>A0AAV2MY68</accession>
<dbReference type="InterPro" id="IPR025398">
    <property type="entry name" value="DUF4371"/>
</dbReference>
<dbReference type="Pfam" id="PF14291">
    <property type="entry name" value="DUF4371"/>
    <property type="match status" value="1"/>
</dbReference>
<protein>
    <recommendedName>
        <fullName evidence="1">DUF4371 domain-containing protein</fullName>
    </recommendedName>
</protein>
<evidence type="ECO:0000313" key="3">
    <source>
        <dbReference type="Proteomes" id="UP001497644"/>
    </source>
</evidence>
<dbReference type="EMBL" id="CAXIPU020000435">
    <property type="protein sequence ID" value="CAL1671991.1"/>
    <property type="molecule type" value="Genomic_DNA"/>
</dbReference>
<organism evidence="2 3">
    <name type="scientific">Lasius platythorax</name>
    <dbReference type="NCBI Taxonomy" id="488582"/>
    <lineage>
        <taxon>Eukaryota</taxon>
        <taxon>Metazoa</taxon>
        <taxon>Ecdysozoa</taxon>
        <taxon>Arthropoda</taxon>
        <taxon>Hexapoda</taxon>
        <taxon>Insecta</taxon>
        <taxon>Pterygota</taxon>
        <taxon>Neoptera</taxon>
        <taxon>Endopterygota</taxon>
        <taxon>Hymenoptera</taxon>
        <taxon>Apocrita</taxon>
        <taxon>Aculeata</taxon>
        <taxon>Formicoidea</taxon>
        <taxon>Formicidae</taxon>
        <taxon>Formicinae</taxon>
        <taxon>Lasius</taxon>
        <taxon>Lasius</taxon>
    </lineage>
</organism>
<keyword evidence="3" id="KW-1185">Reference proteome</keyword>